<dbReference type="Proteomes" id="UP000316882">
    <property type="component" value="Unassembled WGS sequence"/>
</dbReference>
<keyword evidence="2" id="KW-0436">Ligase</keyword>
<feature type="domain" description="AMP-dependent synthetase/ligase" evidence="3">
    <location>
        <begin position="44"/>
        <end position="391"/>
    </location>
</feature>
<evidence type="ECO:0000313" key="5">
    <source>
        <dbReference type="EMBL" id="GEB30702.1"/>
    </source>
</evidence>
<dbReference type="AlphaFoldDB" id="A0A4Y3P8I9"/>
<sequence>MRLMYLLAVLAKMKLLTPAGIGRLLAALFRCGTNLMTLLKIAQSTHGQKIALVDERETVCFQQLWTDSLRLSGVFKEKYGLAKSKQVGFLCQNHIALVRAIFAASGTGCDVYLLNPEMSAGQLRQLFDEVELDLLIHDEKQTATIEQAGYAGASLYSYHEHLPAINQLLGECSDWSDERLASVPVPARSSAGKIMLLTGGTTGRAKKVPHKPSLFHYLPPFLALLSQLGLLRLNTAYIATPIYHGYGLAILLLFVALGKKTVITPGFAAAKACELIARHKVEVVSVVPLMLRKMLHHDPAALQSLVCIASGGAPLATGLAAEVSAELGDCLYNLYGTTEAGLCVIATPGDLRHRAHTIGQKIPGVRLHVRNVRNSDQRPCKAGEIGQLCVKAGGSLFFKRQAWIETGDVGYRDAAGYYYLCGRTDDMVVSAGENVYPVELARVLVEHPAIEDATVIGIPDEAFGQRLKAFVQLASHAGLTETQLQQWLRQKVARYQMPKEIVFVEQLPYTELGKPDRKQLM</sequence>
<proteinExistence type="inferred from homology"/>
<name>A0A4Y3P8I9_BREPA</name>
<dbReference type="PROSITE" id="PS00455">
    <property type="entry name" value="AMP_BINDING"/>
    <property type="match status" value="1"/>
</dbReference>
<dbReference type="InterPro" id="IPR000873">
    <property type="entry name" value="AMP-dep_synth/lig_dom"/>
</dbReference>
<dbReference type="SUPFAM" id="SSF56801">
    <property type="entry name" value="Acetyl-CoA synthetase-like"/>
    <property type="match status" value="1"/>
</dbReference>
<comment type="similarity">
    <text evidence="1">Belongs to the ATP-dependent AMP-binding enzyme family.</text>
</comment>
<dbReference type="GO" id="GO:0031956">
    <property type="term" value="F:medium-chain fatty acid-CoA ligase activity"/>
    <property type="evidence" value="ECO:0007669"/>
    <property type="project" value="TreeGrafter"/>
</dbReference>
<comment type="caution">
    <text evidence="5">The sequence shown here is derived from an EMBL/GenBank/DDBJ whole genome shotgun (WGS) entry which is preliminary data.</text>
</comment>
<dbReference type="InterPro" id="IPR042099">
    <property type="entry name" value="ANL_N_sf"/>
</dbReference>
<dbReference type="Gene3D" id="3.40.50.12780">
    <property type="entry name" value="N-terminal domain of ligase-like"/>
    <property type="match status" value="1"/>
</dbReference>
<evidence type="ECO:0000256" key="2">
    <source>
        <dbReference type="ARBA" id="ARBA00022598"/>
    </source>
</evidence>
<dbReference type="RefSeq" id="WP_173596112.1">
    <property type="nucleotide sequence ID" value="NZ_BJMH01000001.1"/>
</dbReference>
<keyword evidence="6" id="KW-1185">Reference proteome</keyword>
<evidence type="ECO:0000313" key="6">
    <source>
        <dbReference type="Proteomes" id="UP000316882"/>
    </source>
</evidence>
<reference evidence="5 6" key="1">
    <citation type="submission" date="2019-06" db="EMBL/GenBank/DDBJ databases">
        <title>Whole genome shotgun sequence of Brevibacillus parabrevis NBRC 12334.</title>
        <authorList>
            <person name="Hosoyama A."/>
            <person name="Uohara A."/>
            <person name="Ohji S."/>
            <person name="Ichikawa N."/>
        </authorList>
    </citation>
    <scope>NUCLEOTIDE SEQUENCE [LARGE SCALE GENOMIC DNA]</scope>
    <source>
        <strain evidence="5 6">NBRC 12334</strain>
    </source>
</reference>
<dbReference type="Gene3D" id="3.30.300.30">
    <property type="match status" value="1"/>
</dbReference>
<accession>A0A4Y3P8I9</accession>
<dbReference type="PANTHER" id="PTHR43201:SF5">
    <property type="entry name" value="MEDIUM-CHAIN ACYL-COA LIGASE ACSF2, MITOCHONDRIAL"/>
    <property type="match status" value="1"/>
</dbReference>
<evidence type="ECO:0000259" key="4">
    <source>
        <dbReference type="Pfam" id="PF13193"/>
    </source>
</evidence>
<dbReference type="InterPro" id="IPR025110">
    <property type="entry name" value="AMP-bd_C"/>
</dbReference>
<dbReference type="GO" id="GO:0006631">
    <property type="term" value="P:fatty acid metabolic process"/>
    <property type="evidence" value="ECO:0007669"/>
    <property type="project" value="TreeGrafter"/>
</dbReference>
<dbReference type="Pfam" id="PF13193">
    <property type="entry name" value="AMP-binding_C"/>
    <property type="match status" value="1"/>
</dbReference>
<dbReference type="PANTHER" id="PTHR43201">
    <property type="entry name" value="ACYL-COA SYNTHETASE"/>
    <property type="match status" value="1"/>
</dbReference>
<gene>
    <name evidence="5" type="ORF">BPA01_02820</name>
</gene>
<evidence type="ECO:0000256" key="1">
    <source>
        <dbReference type="ARBA" id="ARBA00006432"/>
    </source>
</evidence>
<dbReference type="STRING" id="54914.AV540_16515"/>
<dbReference type="CDD" id="cd04433">
    <property type="entry name" value="AFD_class_I"/>
    <property type="match status" value="1"/>
</dbReference>
<dbReference type="InterPro" id="IPR045851">
    <property type="entry name" value="AMP-bd_C_sf"/>
</dbReference>
<organism evidence="5 6">
    <name type="scientific">Brevibacillus parabrevis</name>
    <dbReference type="NCBI Taxonomy" id="54914"/>
    <lineage>
        <taxon>Bacteria</taxon>
        <taxon>Bacillati</taxon>
        <taxon>Bacillota</taxon>
        <taxon>Bacilli</taxon>
        <taxon>Bacillales</taxon>
        <taxon>Paenibacillaceae</taxon>
        <taxon>Brevibacillus</taxon>
    </lineage>
</organism>
<protein>
    <submittedName>
        <fullName evidence="5">AMP-dependent synthetase</fullName>
    </submittedName>
</protein>
<dbReference type="Pfam" id="PF00501">
    <property type="entry name" value="AMP-binding"/>
    <property type="match status" value="1"/>
</dbReference>
<dbReference type="EMBL" id="BJMH01000001">
    <property type="protein sequence ID" value="GEB30702.1"/>
    <property type="molecule type" value="Genomic_DNA"/>
</dbReference>
<feature type="domain" description="AMP-binding enzyme C-terminal" evidence="4">
    <location>
        <begin position="442"/>
        <end position="514"/>
    </location>
</feature>
<dbReference type="InterPro" id="IPR020845">
    <property type="entry name" value="AMP-binding_CS"/>
</dbReference>
<evidence type="ECO:0000259" key="3">
    <source>
        <dbReference type="Pfam" id="PF00501"/>
    </source>
</evidence>